<dbReference type="InterPro" id="IPR053206">
    <property type="entry name" value="Dimeric_xanthone_biosynth"/>
</dbReference>
<protein>
    <submittedName>
        <fullName evidence="2">Hemerythrin HHE cation binding domain-containing protein</fullName>
    </submittedName>
</protein>
<proteinExistence type="predicted"/>
<dbReference type="OrthoDB" id="58416at2759"/>
<organism evidence="2 3">
    <name type="scientific">Dactylonectria estremocensis</name>
    <dbReference type="NCBI Taxonomy" id="1079267"/>
    <lineage>
        <taxon>Eukaryota</taxon>
        <taxon>Fungi</taxon>
        <taxon>Dikarya</taxon>
        <taxon>Ascomycota</taxon>
        <taxon>Pezizomycotina</taxon>
        <taxon>Sordariomycetes</taxon>
        <taxon>Hypocreomycetidae</taxon>
        <taxon>Hypocreales</taxon>
        <taxon>Nectriaceae</taxon>
        <taxon>Dactylonectria</taxon>
    </lineage>
</organism>
<dbReference type="AlphaFoldDB" id="A0A9P9F7R6"/>
<gene>
    <name evidence="2" type="ORF">B0J13DRAFT_593582</name>
</gene>
<evidence type="ECO:0000313" key="3">
    <source>
        <dbReference type="Proteomes" id="UP000717696"/>
    </source>
</evidence>
<accession>A0A9P9F7R6</accession>
<reference evidence="2" key="1">
    <citation type="journal article" date="2021" name="Nat. Commun.">
        <title>Genetic determinants of endophytism in the Arabidopsis root mycobiome.</title>
        <authorList>
            <person name="Mesny F."/>
            <person name="Miyauchi S."/>
            <person name="Thiergart T."/>
            <person name="Pickel B."/>
            <person name="Atanasova L."/>
            <person name="Karlsson M."/>
            <person name="Huettel B."/>
            <person name="Barry K.W."/>
            <person name="Haridas S."/>
            <person name="Chen C."/>
            <person name="Bauer D."/>
            <person name="Andreopoulos W."/>
            <person name="Pangilinan J."/>
            <person name="LaButti K."/>
            <person name="Riley R."/>
            <person name="Lipzen A."/>
            <person name="Clum A."/>
            <person name="Drula E."/>
            <person name="Henrissat B."/>
            <person name="Kohler A."/>
            <person name="Grigoriev I.V."/>
            <person name="Martin F.M."/>
            <person name="Hacquard S."/>
        </authorList>
    </citation>
    <scope>NUCLEOTIDE SEQUENCE</scope>
    <source>
        <strain evidence="2">MPI-CAGE-AT-0021</strain>
    </source>
</reference>
<evidence type="ECO:0000313" key="2">
    <source>
        <dbReference type="EMBL" id="KAH7155362.1"/>
    </source>
</evidence>
<dbReference type="CDD" id="cd12108">
    <property type="entry name" value="Hr-like"/>
    <property type="match status" value="1"/>
</dbReference>
<dbReference type="Pfam" id="PF01814">
    <property type="entry name" value="Hemerythrin"/>
    <property type="match status" value="1"/>
</dbReference>
<dbReference type="PANTHER" id="PTHR38048">
    <property type="entry name" value="EXPRESSED PROTEIN"/>
    <property type="match status" value="1"/>
</dbReference>
<sequence length="266" mass="30276">MTTAAAGNKPWADGPFKLISHSALKLKEGEKPHGAKSMAFEMTIVHNLLLRALNSVYLQCVNVGKRGTQREVDDFINYASCWYTALSHHHHMEESMVFPDIERLAGVPGLMAQNVAQHEAFHDGLEAYKKYLDAVQAGDDKYDGDKLKGIIDSFAGVLHQHLTEEIETLVKLEEEHGDKTDWATWFKETMDKILKQAQGPNNTTTIVPLTFTNHDKAFEGGVHASWPPLPWFVMLLLRWWYVPKNKGWWRFSACDDQMRPKELPFA</sequence>
<comment type="caution">
    <text evidence="2">The sequence shown here is derived from an EMBL/GenBank/DDBJ whole genome shotgun (WGS) entry which is preliminary data.</text>
</comment>
<evidence type="ECO:0000259" key="1">
    <source>
        <dbReference type="Pfam" id="PF01814"/>
    </source>
</evidence>
<dbReference type="EMBL" id="JAGMUU010000004">
    <property type="protein sequence ID" value="KAH7155362.1"/>
    <property type="molecule type" value="Genomic_DNA"/>
</dbReference>
<name>A0A9P9F7R6_9HYPO</name>
<feature type="domain" description="Hemerythrin-like" evidence="1">
    <location>
        <begin position="46"/>
        <end position="170"/>
    </location>
</feature>
<dbReference type="Proteomes" id="UP000717696">
    <property type="component" value="Unassembled WGS sequence"/>
</dbReference>
<dbReference type="InterPro" id="IPR012312">
    <property type="entry name" value="Hemerythrin-like"/>
</dbReference>
<dbReference type="Gene3D" id="1.20.120.520">
    <property type="entry name" value="nmb1532 protein domain like"/>
    <property type="match status" value="1"/>
</dbReference>
<dbReference type="PANTHER" id="PTHR38048:SF2">
    <property type="entry name" value="HEMERYTHRIN-LIKE DOMAIN-CONTAINING PROTEIN"/>
    <property type="match status" value="1"/>
</dbReference>
<keyword evidence="3" id="KW-1185">Reference proteome</keyword>